<dbReference type="Pfam" id="PF05686">
    <property type="entry name" value="Glyco_transf_90"/>
    <property type="match status" value="1"/>
</dbReference>
<evidence type="ECO:0000259" key="3">
    <source>
        <dbReference type="SMART" id="SM01217"/>
    </source>
</evidence>
<keyword evidence="2" id="KW-0326">Glycosidase</keyword>
<dbReference type="InterPro" id="IPR013783">
    <property type="entry name" value="Ig-like_fold"/>
</dbReference>
<dbReference type="InterPro" id="IPR036962">
    <property type="entry name" value="Glyco_hydro_3_N_sf"/>
</dbReference>
<dbReference type="PANTHER" id="PTHR42721:SF11">
    <property type="entry name" value="BETA-D-XYLOSIDASE 5-RELATED"/>
    <property type="match status" value="1"/>
</dbReference>
<dbReference type="AlphaFoldDB" id="A0A1R3K012"/>
<dbReference type="InterPro" id="IPR017853">
    <property type="entry name" value="GH"/>
</dbReference>
<name>A0A1R3K012_9ROSI</name>
<keyword evidence="5" id="KW-1185">Reference proteome</keyword>
<dbReference type="GO" id="GO:0009044">
    <property type="term" value="F:xylan 1,4-beta-xylosidase activity"/>
    <property type="evidence" value="ECO:0007669"/>
    <property type="project" value="InterPro"/>
</dbReference>
<dbReference type="GO" id="GO:0031222">
    <property type="term" value="P:arabinan catabolic process"/>
    <property type="evidence" value="ECO:0007669"/>
    <property type="project" value="TreeGrafter"/>
</dbReference>
<dbReference type="GO" id="GO:0045493">
    <property type="term" value="P:xylan catabolic process"/>
    <property type="evidence" value="ECO:0007669"/>
    <property type="project" value="InterPro"/>
</dbReference>
<dbReference type="SUPFAM" id="SSF51445">
    <property type="entry name" value="(Trans)glycosidases"/>
    <property type="match status" value="1"/>
</dbReference>
<organism evidence="4 5">
    <name type="scientific">Corchorus olitorius</name>
    <dbReference type="NCBI Taxonomy" id="93759"/>
    <lineage>
        <taxon>Eukaryota</taxon>
        <taxon>Viridiplantae</taxon>
        <taxon>Streptophyta</taxon>
        <taxon>Embryophyta</taxon>
        <taxon>Tracheophyta</taxon>
        <taxon>Spermatophyta</taxon>
        <taxon>Magnoliopsida</taxon>
        <taxon>eudicotyledons</taxon>
        <taxon>Gunneridae</taxon>
        <taxon>Pentapetalae</taxon>
        <taxon>rosids</taxon>
        <taxon>malvids</taxon>
        <taxon>Malvales</taxon>
        <taxon>Malvaceae</taxon>
        <taxon>Grewioideae</taxon>
        <taxon>Apeibeae</taxon>
        <taxon>Corchorus</taxon>
    </lineage>
</organism>
<evidence type="ECO:0000313" key="4">
    <source>
        <dbReference type="EMBL" id="OMP00445.1"/>
    </source>
</evidence>
<dbReference type="InterPro" id="IPR036881">
    <property type="entry name" value="Glyco_hydro_3_C_sf"/>
</dbReference>
<evidence type="ECO:0000313" key="5">
    <source>
        <dbReference type="Proteomes" id="UP000187203"/>
    </source>
</evidence>
<keyword evidence="1" id="KW-0378">Hydrolase</keyword>
<dbReference type="Gene3D" id="2.60.40.10">
    <property type="entry name" value="Immunoglobulins"/>
    <property type="match status" value="1"/>
</dbReference>
<evidence type="ECO:0000256" key="2">
    <source>
        <dbReference type="ARBA" id="ARBA00023295"/>
    </source>
</evidence>
<evidence type="ECO:0000256" key="1">
    <source>
        <dbReference type="ARBA" id="ARBA00022801"/>
    </source>
</evidence>
<dbReference type="Pfam" id="PF14310">
    <property type="entry name" value="Fn3-like"/>
    <property type="match status" value="1"/>
</dbReference>
<dbReference type="GO" id="GO:0046556">
    <property type="term" value="F:alpha-L-arabinofuranosidase activity"/>
    <property type="evidence" value="ECO:0007669"/>
    <property type="project" value="TreeGrafter"/>
</dbReference>
<dbReference type="Pfam" id="PF01915">
    <property type="entry name" value="Glyco_hydro_3_C"/>
    <property type="match status" value="1"/>
</dbReference>
<dbReference type="InterPro" id="IPR006598">
    <property type="entry name" value="CAP10"/>
</dbReference>
<sequence>MADFAYCDKSLPYEVRAKDLVDRMTLVEKAEQMGDNTSRGIPRIGLPMYKWWSEALHGVSDIGRSTKFDPLVPSATSFPMVIHTAATFNKSLWKTIGQFNFDVGVPCKIVSPIDAFSEYGTVDYEMGCGEVKCKNDSLIFEATKAAEKADATLIFVGLSLEIEAEWWDRKDLLLPGYQTQLVKAVSEAAKGPVILIVMTAGVLDISFAKNNPKISAILWTGYPGEQGGRAIADVVFGKYNPGGRLPLTWYQNDYVKDFPMTSMSLRPVENYPGRTYKFFNGSTVYPFGYGLSYTSFKYQHKSSAAEISVETKLNRFQHCRGLLYRDGKVRNGTEDCASVLVDDLTCKDEISFEIRVENVGEKDGSDVVMVYSVPPKEIEGTHIKQLVGFERVYVGAKQSKNVKFVLNACKALSIVDATGYTLLPSVLGRLKGLVAKTIMVFSTIWKSFLAMENVYDYMFHLLKEYAKLLKFKPTIPPNAKRVCAETMACACPEEGLFKKFMEQSMVKSPSHKLPCNLPPQYEPP</sequence>
<proteinExistence type="predicted"/>
<dbReference type="Gene3D" id="3.40.50.1700">
    <property type="entry name" value="Glycoside hydrolase family 3 C-terminal domain"/>
    <property type="match status" value="1"/>
</dbReference>
<comment type="caution">
    <text evidence="4">The sequence shown here is derived from an EMBL/GenBank/DDBJ whole genome shotgun (WGS) entry which is preliminary data.</text>
</comment>
<dbReference type="EMBL" id="AWUE01014939">
    <property type="protein sequence ID" value="OMP00445.1"/>
    <property type="molecule type" value="Genomic_DNA"/>
</dbReference>
<dbReference type="OrthoDB" id="47059at2759"/>
<dbReference type="InterPro" id="IPR026891">
    <property type="entry name" value="Fn3-like"/>
</dbReference>
<dbReference type="PANTHER" id="PTHR42721">
    <property type="entry name" value="SUGAR HYDROLASE-RELATED"/>
    <property type="match status" value="1"/>
</dbReference>
<protein>
    <recommendedName>
        <fullName evidence="3">Fibronectin type III-like domain-containing protein</fullName>
    </recommendedName>
</protein>
<gene>
    <name evidence="4" type="ORF">COLO4_12684</name>
</gene>
<accession>A0A1R3K012</accession>
<dbReference type="SMART" id="SM01217">
    <property type="entry name" value="Fn3_like"/>
    <property type="match status" value="1"/>
</dbReference>
<dbReference type="STRING" id="93759.A0A1R3K012"/>
<feature type="domain" description="Fibronectin type III-like" evidence="3">
    <location>
        <begin position="366"/>
        <end position="431"/>
    </location>
</feature>
<dbReference type="InterPro" id="IPR044993">
    <property type="entry name" value="BXL"/>
</dbReference>
<reference evidence="5" key="1">
    <citation type="submission" date="2013-09" db="EMBL/GenBank/DDBJ databases">
        <title>Corchorus olitorius genome sequencing.</title>
        <authorList>
            <person name="Alam M."/>
            <person name="Haque M.S."/>
            <person name="Islam M.S."/>
            <person name="Emdad E.M."/>
            <person name="Islam M.M."/>
            <person name="Ahmed B."/>
            <person name="Halim A."/>
            <person name="Hossen Q.M.M."/>
            <person name="Hossain M.Z."/>
            <person name="Ahmed R."/>
            <person name="Khan M.M."/>
            <person name="Islam R."/>
            <person name="Rashid M.M."/>
            <person name="Khan S.A."/>
            <person name="Rahman M.S."/>
            <person name="Alam M."/>
            <person name="Yahiya A.S."/>
            <person name="Khan M.S."/>
            <person name="Azam M.S."/>
            <person name="Haque T."/>
            <person name="Lashkar M.Z.H."/>
            <person name="Akhand A.I."/>
            <person name="Morshed G."/>
            <person name="Roy S."/>
            <person name="Uddin K.S."/>
            <person name="Rabeya T."/>
            <person name="Hossain A.S."/>
            <person name="Chowdhury A."/>
            <person name="Snigdha A.R."/>
            <person name="Mortoza M.S."/>
            <person name="Matin S.A."/>
            <person name="Hoque S.M.E."/>
            <person name="Islam M.K."/>
            <person name="Roy D.K."/>
            <person name="Haider R."/>
            <person name="Moosa M.M."/>
            <person name="Elias S.M."/>
            <person name="Hasan A.M."/>
            <person name="Jahan S."/>
            <person name="Shafiuddin M."/>
            <person name="Mahmood N."/>
            <person name="Shommy N.S."/>
        </authorList>
    </citation>
    <scope>NUCLEOTIDE SEQUENCE [LARGE SCALE GENOMIC DNA]</scope>
    <source>
        <strain evidence="5">cv. O-4</strain>
    </source>
</reference>
<dbReference type="Gene3D" id="3.20.20.300">
    <property type="entry name" value="Glycoside hydrolase, family 3, N-terminal domain"/>
    <property type="match status" value="2"/>
</dbReference>
<dbReference type="InterPro" id="IPR002772">
    <property type="entry name" value="Glyco_hydro_3_C"/>
</dbReference>
<dbReference type="SUPFAM" id="SSF52279">
    <property type="entry name" value="Beta-D-glucan exohydrolase, C-terminal domain"/>
    <property type="match status" value="1"/>
</dbReference>
<dbReference type="Proteomes" id="UP000187203">
    <property type="component" value="Unassembled WGS sequence"/>
</dbReference>